<keyword evidence="1" id="KW-0645">Protease</keyword>
<proteinExistence type="predicted"/>
<reference evidence="1" key="1">
    <citation type="submission" date="2020-04" db="EMBL/GenBank/DDBJ databases">
        <authorList>
            <person name="Chiriac C."/>
            <person name="Salcher M."/>
            <person name="Ghai R."/>
            <person name="Kavagutti S V."/>
        </authorList>
    </citation>
    <scope>NUCLEOTIDE SEQUENCE</scope>
</reference>
<gene>
    <name evidence="1" type="ORF">UFOVP331_216</name>
</gene>
<sequence length="201" mass="22189">MKQVLIETIPFTVSPQQLHEGVKAPSGNPLVEGILATAKVKNGNGRYYSKELWQREIDKYMSCVRENRATGELDHPDSSIISLKNVSHIIRDIRWDGDKVIGKIEILPTVSGNILKALIDNNVMVGVSSRGMGSLKPLGEGTMEVQDDFELLCWDFVSTPSNPGSYMNLVKEGIEHKQSSYMKVNSILTDILCANGTCPII</sequence>
<evidence type="ECO:0000313" key="1">
    <source>
        <dbReference type="EMBL" id="CAB4138656.1"/>
    </source>
</evidence>
<organism evidence="1">
    <name type="scientific">uncultured Caudovirales phage</name>
    <dbReference type="NCBI Taxonomy" id="2100421"/>
    <lineage>
        <taxon>Viruses</taxon>
        <taxon>Duplodnaviria</taxon>
        <taxon>Heunggongvirae</taxon>
        <taxon>Uroviricota</taxon>
        <taxon>Caudoviricetes</taxon>
        <taxon>Peduoviridae</taxon>
        <taxon>Maltschvirus</taxon>
        <taxon>Maltschvirus maltsch</taxon>
    </lineage>
</organism>
<dbReference type="GO" id="GO:0006508">
    <property type="term" value="P:proteolysis"/>
    <property type="evidence" value="ECO:0007669"/>
    <property type="project" value="UniProtKB-KW"/>
</dbReference>
<dbReference type="EMBL" id="LR796345">
    <property type="protein sequence ID" value="CAB4138656.1"/>
    <property type="molecule type" value="Genomic_DNA"/>
</dbReference>
<accession>A0A6J5M0Q2</accession>
<dbReference type="Pfam" id="PF03420">
    <property type="entry name" value="Peptidase_S77"/>
    <property type="match status" value="1"/>
</dbReference>
<protein>
    <submittedName>
        <fullName evidence="1">Prohead core scaffolding protein and protease</fullName>
    </submittedName>
</protein>
<keyword evidence="1" id="KW-0378">Hydrolase</keyword>
<dbReference type="GO" id="GO:0008233">
    <property type="term" value="F:peptidase activity"/>
    <property type="evidence" value="ECO:0007669"/>
    <property type="project" value="UniProtKB-KW"/>
</dbReference>
<dbReference type="InterPro" id="IPR005082">
    <property type="entry name" value="Peptidase_U9_T4_prohead"/>
</dbReference>
<name>A0A6J5M0Q2_9CAUD</name>